<protein>
    <submittedName>
        <fullName evidence="2">Uncharacterized protein</fullName>
    </submittedName>
</protein>
<name>A0A5B7J548_PORTR</name>
<dbReference type="Proteomes" id="UP000324222">
    <property type="component" value="Unassembled WGS sequence"/>
</dbReference>
<sequence>MSQGSRRRTRKDARYLHLPKTNGEGERFKVSAQKNHDSGNDPRLSARNATIIPRRSPYFKG</sequence>
<organism evidence="2 3">
    <name type="scientific">Portunus trituberculatus</name>
    <name type="common">Swimming crab</name>
    <name type="synonym">Neptunus trituberculatus</name>
    <dbReference type="NCBI Taxonomy" id="210409"/>
    <lineage>
        <taxon>Eukaryota</taxon>
        <taxon>Metazoa</taxon>
        <taxon>Ecdysozoa</taxon>
        <taxon>Arthropoda</taxon>
        <taxon>Crustacea</taxon>
        <taxon>Multicrustacea</taxon>
        <taxon>Malacostraca</taxon>
        <taxon>Eumalacostraca</taxon>
        <taxon>Eucarida</taxon>
        <taxon>Decapoda</taxon>
        <taxon>Pleocyemata</taxon>
        <taxon>Brachyura</taxon>
        <taxon>Eubrachyura</taxon>
        <taxon>Portunoidea</taxon>
        <taxon>Portunidae</taxon>
        <taxon>Portuninae</taxon>
        <taxon>Portunus</taxon>
    </lineage>
</organism>
<feature type="compositionally biased region" description="Basic and acidic residues" evidence="1">
    <location>
        <begin position="23"/>
        <end position="40"/>
    </location>
</feature>
<proteinExistence type="predicted"/>
<feature type="compositionally biased region" description="Basic residues" evidence="1">
    <location>
        <begin position="1"/>
        <end position="11"/>
    </location>
</feature>
<evidence type="ECO:0000313" key="2">
    <source>
        <dbReference type="EMBL" id="MPC89066.1"/>
    </source>
</evidence>
<evidence type="ECO:0000313" key="3">
    <source>
        <dbReference type="Proteomes" id="UP000324222"/>
    </source>
</evidence>
<accession>A0A5B7J548</accession>
<evidence type="ECO:0000256" key="1">
    <source>
        <dbReference type="SAM" id="MobiDB-lite"/>
    </source>
</evidence>
<feature type="region of interest" description="Disordered" evidence="1">
    <location>
        <begin position="1"/>
        <end position="61"/>
    </location>
</feature>
<comment type="caution">
    <text evidence="2">The sequence shown here is derived from an EMBL/GenBank/DDBJ whole genome shotgun (WGS) entry which is preliminary data.</text>
</comment>
<reference evidence="2 3" key="1">
    <citation type="submission" date="2019-05" db="EMBL/GenBank/DDBJ databases">
        <title>Another draft genome of Portunus trituberculatus and its Hox gene families provides insights of decapod evolution.</title>
        <authorList>
            <person name="Jeong J.-H."/>
            <person name="Song I."/>
            <person name="Kim S."/>
            <person name="Choi T."/>
            <person name="Kim D."/>
            <person name="Ryu S."/>
            <person name="Kim W."/>
        </authorList>
    </citation>
    <scope>NUCLEOTIDE SEQUENCE [LARGE SCALE GENOMIC DNA]</scope>
    <source>
        <tissue evidence="2">Muscle</tissue>
    </source>
</reference>
<dbReference type="AlphaFoldDB" id="A0A5B7J548"/>
<dbReference type="EMBL" id="VSRR010079793">
    <property type="protein sequence ID" value="MPC89066.1"/>
    <property type="molecule type" value="Genomic_DNA"/>
</dbReference>
<keyword evidence="3" id="KW-1185">Reference proteome</keyword>
<gene>
    <name evidence="2" type="ORF">E2C01_083994</name>
</gene>